<dbReference type="Gene3D" id="1.20.140.30">
    <property type="entry name" value="MOB kinase activator"/>
    <property type="match status" value="1"/>
</dbReference>
<feature type="compositionally biased region" description="Gly residues" evidence="2">
    <location>
        <begin position="30"/>
        <end position="51"/>
    </location>
</feature>
<feature type="region of interest" description="Disordered" evidence="2">
    <location>
        <begin position="1"/>
        <end position="65"/>
    </location>
</feature>
<gene>
    <name evidence="3" type="ORF">L873DRAFT_1819787</name>
</gene>
<dbReference type="SUPFAM" id="SSF101152">
    <property type="entry name" value="Mob1/phocein"/>
    <property type="match status" value="1"/>
</dbReference>
<accession>A0A3N4IYG2</accession>
<dbReference type="EMBL" id="ML120502">
    <property type="protein sequence ID" value="RPA91213.1"/>
    <property type="molecule type" value="Genomic_DNA"/>
</dbReference>
<dbReference type="OrthoDB" id="10261121at2759"/>
<dbReference type="STRING" id="1336337.A0A3N4IYG2"/>
<dbReference type="Proteomes" id="UP000276215">
    <property type="component" value="Unassembled WGS sequence"/>
</dbReference>
<protein>
    <recommendedName>
        <fullName evidence="5">Mob1/phocein</fullName>
    </recommendedName>
</protein>
<feature type="binding site" evidence="1">
    <location>
        <position position="127"/>
    </location>
    <ligand>
        <name>Zn(2+)</name>
        <dbReference type="ChEBI" id="CHEBI:29105"/>
    </ligand>
</feature>
<keyword evidence="1" id="KW-0862">Zinc</keyword>
<keyword evidence="1" id="KW-0479">Metal-binding</keyword>
<dbReference type="SMART" id="SM01388">
    <property type="entry name" value="Mob1_phocein"/>
    <property type="match status" value="1"/>
</dbReference>
<feature type="binding site" evidence="1">
    <location>
        <position position="132"/>
    </location>
    <ligand>
        <name>Zn(2+)</name>
        <dbReference type="ChEBI" id="CHEBI:29105"/>
    </ligand>
</feature>
<sequence>MSQFFGSLGRGFLGKKPDKTKPSPLPSGSGNSGNGGAGRNGGSGGNGGGGFNPPSGNLMPGSPSGQRITQKPLFLCKPFVTSQLVKGSFSTIVVLPRYVDQGEWLALNLFEFFDMLNKFYGVVQEFCTPQACPSMSAGPGLDYSWLDANKKPLRLPATTYIEYVLQWISNRINDESIFPTKANPAPSSTSSATSPISTSTSSAGTPGSTGQTWIGKEGGFPPNFYITCKAIYKQMFRVFAHIYHTHFAKIVHMSLEAHFNSFFAHFIHFARAFELLERRDIEPLRPLIDSFEEQGLFKDNERSREQ</sequence>
<name>A0A3N4IYG2_9PEZI</name>
<reference evidence="3 4" key="1">
    <citation type="journal article" date="2018" name="Nat. Ecol. Evol.">
        <title>Pezizomycetes genomes reveal the molecular basis of ectomycorrhizal truffle lifestyle.</title>
        <authorList>
            <person name="Murat C."/>
            <person name="Payen T."/>
            <person name="Noel B."/>
            <person name="Kuo A."/>
            <person name="Morin E."/>
            <person name="Chen J."/>
            <person name="Kohler A."/>
            <person name="Krizsan K."/>
            <person name="Balestrini R."/>
            <person name="Da Silva C."/>
            <person name="Montanini B."/>
            <person name="Hainaut M."/>
            <person name="Levati E."/>
            <person name="Barry K.W."/>
            <person name="Belfiori B."/>
            <person name="Cichocki N."/>
            <person name="Clum A."/>
            <person name="Dockter R.B."/>
            <person name="Fauchery L."/>
            <person name="Guy J."/>
            <person name="Iotti M."/>
            <person name="Le Tacon F."/>
            <person name="Lindquist E.A."/>
            <person name="Lipzen A."/>
            <person name="Malagnac F."/>
            <person name="Mello A."/>
            <person name="Molinier V."/>
            <person name="Miyauchi S."/>
            <person name="Poulain J."/>
            <person name="Riccioni C."/>
            <person name="Rubini A."/>
            <person name="Sitrit Y."/>
            <person name="Splivallo R."/>
            <person name="Traeger S."/>
            <person name="Wang M."/>
            <person name="Zifcakova L."/>
            <person name="Wipf D."/>
            <person name="Zambonelli A."/>
            <person name="Paolocci F."/>
            <person name="Nowrousian M."/>
            <person name="Ottonello S."/>
            <person name="Baldrian P."/>
            <person name="Spatafora J.W."/>
            <person name="Henrissat B."/>
            <person name="Nagy L.G."/>
            <person name="Aury J.M."/>
            <person name="Wincker P."/>
            <person name="Grigoriev I.V."/>
            <person name="Bonfante P."/>
            <person name="Martin F.M."/>
        </authorList>
    </citation>
    <scope>NUCLEOTIDE SEQUENCE [LARGE SCALE GENOMIC DNA]</scope>
    <source>
        <strain evidence="3 4">120613-1</strain>
    </source>
</reference>
<evidence type="ECO:0000256" key="2">
    <source>
        <dbReference type="SAM" id="MobiDB-lite"/>
    </source>
</evidence>
<evidence type="ECO:0000256" key="1">
    <source>
        <dbReference type="PIRSR" id="PIRSR605301-1"/>
    </source>
</evidence>
<dbReference type="InterPro" id="IPR036703">
    <property type="entry name" value="MOB_kinase_act_sf"/>
</dbReference>
<evidence type="ECO:0000313" key="3">
    <source>
        <dbReference type="EMBL" id="RPA91213.1"/>
    </source>
</evidence>
<feature type="compositionally biased region" description="Low complexity" evidence="2">
    <location>
        <begin position="185"/>
        <end position="210"/>
    </location>
</feature>
<feature type="region of interest" description="Disordered" evidence="2">
    <location>
        <begin position="180"/>
        <end position="214"/>
    </location>
</feature>
<feature type="binding site" evidence="1">
    <location>
        <position position="241"/>
    </location>
    <ligand>
        <name>Zn(2+)</name>
        <dbReference type="ChEBI" id="CHEBI:29105"/>
    </ligand>
</feature>
<dbReference type="InterPro" id="IPR005301">
    <property type="entry name" value="MOB_kinase_act_fam"/>
</dbReference>
<dbReference type="AlphaFoldDB" id="A0A3N4IYG2"/>
<feature type="binding site" evidence="1">
    <location>
        <position position="246"/>
    </location>
    <ligand>
        <name>Zn(2+)</name>
        <dbReference type="ChEBI" id="CHEBI:29105"/>
    </ligand>
</feature>
<evidence type="ECO:0000313" key="4">
    <source>
        <dbReference type="Proteomes" id="UP000276215"/>
    </source>
</evidence>
<keyword evidence="4" id="KW-1185">Reference proteome</keyword>
<organism evidence="3 4">
    <name type="scientific">Choiromyces venosus 120613-1</name>
    <dbReference type="NCBI Taxonomy" id="1336337"/>
    <lineage>
        <taxon>Eukaryota</taxon>
        <taxon>Fungi</taxon>
        <taxon>Dikarya</taxon>
        <taxon>Ascomycota</taxon>
        <taxon>Pezizomycotina</taxon>
        <taxon>Pezizomycetes</taxon>
        <taxon>Pezizales</taxon>
        <taxon>Tuberaceae</taxon>
        <taxon>Choiromyces</taxon>
    </lineage>
</organism>
<dbReference type="Pfam" id="PF03637">
    <property type="entry name" value="Mob1_phocein"/>
    <property type="match status" value="2"/>
</dbReference>
<evidence type="ECO:0008006" key="5">
    <source>
        <dbReference type="Google" id="ProtNLM"/>
    </source>
</evidence>
<dbReference type="PANTHER" id="PTHR22599">
    <property type="entry name" value="MPS ONE BINDER KINASE ACTIVATOR-LIKE MOB"/>
    <property type="match status" value="1"/>
</dbReference>
<proteinExistence type="predicted"/>